<evidence type="ECO:0000313" key="1">
    <source>
        <dbReference type="EMBL" id="MDJ1485055.1"/>
    </source>
</evidence>
<evidence type="ECO:0000313" key="2">
    <source>
        <dbReference type="Proteomes" id="UP001241110"/>
    </source>
</evidence>
<proteinExistence type="predicted"/>
<name>A0AAE3QTC7_9BACT</name>
<dbReference type="AlphaFoldDB" id="A0AAE3QTC7"/>
<reference evidence="1" key="1">
    <citation type="submission" date="2023-05" db="EMBL/GenBank/DDBJ databases">
        <authorList>
            <person name="Zhang X."/>
        </authorList>
    </citation>
    <scope>NUCLEOTIDE SEQUENCE</scope>
    <source>
        <strain evidence="1">YF14B1</strain>
    </source>
</reference>
<accession>A0AAE3QTC7</accession>
<gene>
    <name evidence="1" type="ORF">QNI16_31445</name>
</gene>
<comment type="caution">
    <text evidence="1">The sequence shown here is derived from an EMBL/GenBank/DDBJ whole genome shotgun (WGS) entry which is preliminary data.</text>
</comment>
<protein>
    <submittedName>
        <fullName evidence="1">Uncharacterized protein</fullName>
    </submittedName>
</protein>
<organism evidence="1 2">
    <name type="scientific">Xanthocytophaga flava</name>
    <dbReference type="NCBI Taxonomy" id="3048013"/>
    <lineage>
        <taxon>Bacteria</taxon>
        <taxon>Pseudomonadati</taxon>
        <taxon>Bacteroidota</taxon>
        <taxon>Cytophagia</taxon>
        <taxon>Cytophagales</taxon>
        <taxon>Rhodocytophagaceae</taxon>
        <taxon>Xanthocytophaga</taxon>
    </lineage>
</organism>
<dbReference type="Proteomes" id="UP001241110">
    <property type="component" value="Unassembled WGS sequence"/>
</dbReference>
<dbReference type="RefSeq" id="WP_313987082.1">
    <property type="nucleotide sequence ID" value="NZ_JASJOS010000018.1"/>
</dbReference>
<sequence length="152" mass="17890">MSYSDPLSQSHDEYHNSYRSAYHLFLKMPEQYVTAYNRFLRWLQAHPDGDRVRMVESMRGVDRRYSNMLYDFFVYRGIVVNITGVLLNKQVTYSYHLAQDRNRNYQISSESVDELSGEGFQTRLDAEAAAFQHAFALLEQWIADQAHFGINM</sequence>
<dbReference type="EMBL" id="JASJOS010000018">
    <property type="protein sequence ID" value="MDJ1485055.1"/>
    <property type="molecule type" value="Genomic_DNA"/>
</dbReference>